<evidence type="ECO:0000259" key="1">
    <source>
        <dbReference type="Pfam" id="PF07596"/>
    </source>
</evidence>
<dbReference type="InterPro" id="IPR011453">
    <property type="entry name" value="DUF1559"/>
</dbReference>
<dbReference type="InterPro" id="IPR045584">
    <property type="entry name" value="Pilin-like"/>
</dbReference>
<dbReference type="PANTHER" id="PTHR30093:SF2">
    <property type="entry name" value="TYPE II SECRETION SYSTEM PROTEIN H"/>
    <property type="match status" value="1"/>
</dbReference>
<name>A0A6M5YWA9_9BACT</name>
<dbReference type="InterPro" id="IPR027558">
    <property type="entry name" value="Pre_pil_HX9DG_C"/>
</dbReference>
<dbReference type="RefSeq" id="WP_171473447.1">
    <property type="nucleotide sequence ID" value="NZ_CP053452.2"/>
</dbReference>
<dbReference type="KEGG" id="ftj:FTUN_5802"/>
<feature type="domain" description="DUF1559" evidence="1">
    <location>
        <begin position="29"/>
        <end position="252"/>
    </location>
</feature>
<dbReference type="PANTHER" id="PTHR30093">
    <property type="entry name" value="GENERAL SECRETION PATHWAY PROTEIN G"/>
    <property type="match status" value="1"/>
</dbReference>
<sequence length="269" mass="28346">MRRGFSMIEVLVALAIVALTVSLLLPGVQKVRESAACLRCANNLKQLGLALHTHHDQYARFPSGGTLWNVPPTYLSGTPALAPVQNAGWGFQLLPLIDRADLYGSPALVVPTPVTLYFCPSRRAPLAPADRGLIDYASATGPGGGATETGPYYGVIARNPNRVTGADVTDGLSNTFVIGEKGLDPAKYLTGCWYDDTGAMAGWDNDIVCVTALGLARDSAESVAYRFGSAHPSGMNAVWGDGSVRAIRYTITPAVLTALGDRRDGAVVN</sequence>
<reference evidence="3" key="1">
    <citation type="submission" date="2020-05" db="EMBL/GenBank/DDBJ databases">
        <title>Frigoriglobus tundricola gen. nov., sp. nov., a psychrotolerant cellulolytic planctomycete of the family Gemmataceae with two divergent copies of 16S rRNA gene.</title>
        <authorList>
            <person name="Kulichevskaya I.S."/>
            <person name="Ivanova A.A."/>
            <person name="Naumoff D.G."/>
            <person name="Beletsky A.V."/>
            <person name="Rijpstra W.I.C."/>
            <person name="Sinninghe Damste J.S."/>
            <person name="Mardanov A.V."/>
            <person name="Ravin N.V."/>
            <person name="Dedysh S.N."/>
        </authorList>
    </citation>
    <scope>NUCLEOTIDE SEQUENCE [LARGE SCALE GENOMIC DNA]</scope>
    <source>
        <strain evidence="3">PL17</strain>
    </source>
</reference>
<keyword evidence="3" id="KW-1185">Reference proteome</keyword>
<dbReference type="Gene3D" id="3.30.700.10">
    <property type="entry name" value="Glycoprotein, Type 4 Pilin"/>
    <property type="match status" value="1"/>
</dbReference>
<dbReference type="Proteomes" id="UP000503447">
    <property type="component" value="Chromosome"/>
</dbReference>
<evidence type="ECO:0000313" key="3">
    <source>
        <dbReference type="Proteomes" id="UP000503447"/>
    </source>
</evidence>
<dbReference type="NCBIfam" id="TIGR02532">
    <property type="entry name" value="IV_pilin_GFxxxE"/>
    <property type="match status" value="1"/>
</dbReference>
<dbReference type="Pfam" id="PF07963">
    <property type="entry name" value="N_methyl"/>
    <property type="match status" value="1"/>
</dbReference>
<dbReference type="Pfam" id="PF07596">
    <property type="entry name" value="SBP_bac_10"/>
    <property type="match status" value="1"/>
</dbReference>
<proteinExistence type="predicted"/>
<accession>A0A6M5YWA9</accession>
<protein>
    <recommendedName>
        <fullName evidence="1">DUF1559 domain-containing protein</fullName>
    </recommendedName>
</protein>
<dbReference type="InterPro" id="IPR012902">
    <property type="entry name" value="N_methyl_site"/>
</dbReference>
<organism evidence="2 3">
    <name type="scientific">Frigoriglobus tundricola</name>
    <dbReference type="NCBI Taxonomy" id="2774151"/>
    <lineage>
        <taxon>Bacteria</taxon>
        <taxon>Pseudomonadati</taxon>
        <taxon>Planctomycetota</taxon>
        <taxon>Planctomycetia</taxon>
        <taxon>Gemmatales</taxon>
        <taxon>Gemmataceae</taxon>
        <taxon>Frigoriglobus</taxon>
    </lineage>
</organism>
<evidence type="ECO:0000313" key="2">
    <source>
        <dbReference type="EMBL" id="QJW98218.1"/>
    </source>
</evidence>
<dbReference type="EMBL" id="CP053452">
    <property type="protein sequence ID" value="QJW98218.1"/>
    <property type="molecule type" value="Genomic_DNA"/>
</dbReference>
<dbReference type="NCBIfam" id="TIGR04294">
    <property type="entry name" value="pre_pil_HX9DG"/>
    <property type="match status" value="1"/>
</dbReference>
<dbReference type="AlphaFoldDB" id="A0A6M5YWA9"/>
<dbReference type="SUPFAM" id="SSF54523">
    <property type="entry name" value="Pili subunits"/>
    <property type="match status" value="1"/>
</dbReference>
<gene>
    <name evidence="2" type="ORF">FTUN_5802</name>
</gene>